<dbReference type="Gene3D" id="1.10.10.10">
    <property type="entry name" value="Winged helix-like DNA-binding domain superfamily/Winged helix DNA-binding domain"/>
    <property type="match status" value="1"/>
</dbReference>
<organism evidence="7 8">
    <name type="scientific">Nocardia transvalensis</name>
    <dbReference type="NCBI Taxonomy" id="37333"/>
    <lineage>
        <taxon>Bacteria</taxon>
        <taxon>Bacillati</taxon>
        <taxon>Actinomycetota</taxon>
        <taxon>Actinomycetes</taxon>
        <taxon>Mycobacteriales</taxon>
        <taxon>Nocardiaceae</taxon>
        <taxon>Nocardia</taxon>
    </lineage>
</organism>
<protein>
    <submittedName>
        <fullName evidence="7">RNA polymerase sigma factor (Sigma-70 family)</fullName>
    </submittedName>
</protein>
<evidence type="ECO:0000256" key="4">
    <source>
        <dbReference type="ARBA" id="ARBA00023125"/>
    </source>
</evidence>
<dbReference type="InterPro" id="IPR013325">
    <property type="entry name" value="RNA_pol_sigma_r2"/>
</dbReference>
<dbReference type="Proteomes" id="UP000540412">
    <property type="component" value="Unassembled WGS sequence"/>
</dbReference>
<proteinExistence type="inferred from homology"/>
<dbReference type="PANTHER" id="PTHR43133">
    <property type="entry name" value="RNA POLYMERASE ECF-TYPE SIGMA FACTO"/>
    <property type="match status" value="1"/>
</dbReference>
<accession>A0A7W9UKX8</accession>
<evidence type="ECO:0000259" key="6">
    <source>
        <dbReference type="SMART" id="SM00421"/>
    </source>
</evidence>
<dbReference type="NCBIfam" id="TIGR02937">
    <property type="entry name" value="sigma70-ECF"/>
    <property type="match status" value="1"/>
</dbReference>
<evidence type="ECO:0000256" key="2">
    <source>
        <dbReference type="ARBA" id="ARBA00023015"/>
    </source>
</evidence>
<feature type="domain" description="HTH luxR-type" evidence="6">
    <location>
        <begin position="123"/>
        <end position="181"/>
    </location>
</feature>
<dbReference type="EMBL" id="JACHIT010000002">
    <property type="protein sequence ID" value="MBB5916787.1"/>
    <property type="molecule type" value="Genomic_DNA"/>
</dbReference>
<dbReference type="InterPro" id="IPR007627">
    <property type="entry name" value="RNA_pol_sigma70_r2"/>
</dbReference>
<dbReference type="InterPro" id="IPR036388">
    <property type="entry name" value="WH-like_DNA-bd_sf"/>
</dbReference>
<dbReference type="Pfam" id="PF04542">
    <property type="entry name" value="Sigma70_r2"/>
    <property type="match status" value="1"/>
</dbReference>
<dbReference type="RefSeq" id="WP_040754034.1">
    <property type="nucleotide sequence ID" value="NZ_JACHIT010000002.1"/>
</dbReference>
<dbReference type="SUPFAM" id="SSF88946">
    <property type="entry name" value="Sigma2 domain of RNA polymerase sigma factors"/>
    <property type="match status" value="1"/>
</dbReference>
<dbReference type="GO" id="GO:0006352">
    <property type="term" value="P:DNA-templated transcription initiation"/>
    <property type="evidence" value="ECO:0007669"/>
    <property type="project" value="InterPro"/>
</dbReference>
<dbReference type="Gene3D" id="1.10.1740.10">
    <property type="match status" value="1"/>
</dbReference>
<gene>
    <name evidence="7" type="ORF">BJY24_005699</name>
</gene>
<dbReference type="GO" id="GO:0003677">
    <property type="term" value="F:DNA binding"/>
    <property type="evidence" value="ECO:0007669"/>
    <property type="project" value="UniProtKB-KW"/>
</dbReference>
<evidence type="ECO:0000313" key="7">
    <source>
        <dbReference type="EMBL" id="MBB5916787.1"/>
    </source>
</evidence>
<sequence>MGPHTGFDNLFKMHAGPVYRYAFKALRDEHLAKDVVQQVFLAVWNQFDADFARASSAVARRLIQTIAARRVIDVWRGLSRDPVPVSRYIDSDVPLFGGGTETGDPLTRLLGDQELKNFLYVLVMSLSDTEYQIVLMAWLLGLPDTEIAEIMNKTVGTVRSHKSRARKKIDTMVRTSRHRFDYDIDYDVAGFVGGGELWA</sequence>
<evidence type="ECO:0000256" key="5">
    <source>
        <dbReference type="ARBA" id="ARBA00023163"/>
    </source>
</evidence>
<dbReference type="InterPro" id="IPR013249">
    <property type="entry name" value="RNA_pol_sigma70_r4_t2"/>
</dbReference>
<keyword evidence="2" id="KW-0805">Transcription regulation</keyword>
<dbReference type="InterPro" id="IPR013324">
    <property type="entry name" value="RNA_pol_sigma_r3/r4-like"/>
</dbReference>
<comment type="caution">
    <text evidence="7">The sequence shown here is derived from an EMBL/GenBank/DDBJ whole genome shotgun (WGS) entry which is preliminary data.</text>
</comment>
<keyword evidence="3" id="KW-0731">Sigma factor</keyword>
<comment type="similarity">
    <text evidence="1">Belongs to the sigma-70 factor family. ECF subfamily.</text>
</comment>
<evidence type="ECO:0000313" key="8">
    <source>
        <dbReference type="Proteomes" id="UP000540412"/>
    </source>
</evidence>
<dbReference type="InterPro" id="IPR014284">
    <property type="entry name" value="RNA_pol_sigma-70_dom"/>
</dbReference>
<dbReference type="InterPro" id="IPR039425">
    <property type="entry name" value="RNA_pol_sigma-70-like"/>
</dbReference>
<dbReference type="CDD" id="cd06171">
    <property type="entry name" value="Sigma70_r4"/>
    <property type="match status" value="1"/>
</dbReference>
<evidence type="ECO:0000256" key="3">
    <source>
        <dbReference type="ARBA" id="ARBA00023082"/>
    </source>
</evidence>
<dbReference type="GO" id="GO:0016987">
    <property type="term" value="F:sigma factor activity"/>
    <property type="evidence" value="ECO:0007669"/>
    <property type="project" value="UniProtKB-KW"/>
</dbReference>
<name>A0A7W9UKX8_9NOCA</name>
<keyword evidence="8" id="KW-1185">Reference proteome</keyword>
<dbReference type="SUPFAM" id="SSF88659">
    <property type="entry name" value="Sigma3 and sigma4 domains of RNA polymerase sigma factors"/>
    <property type="match status" value="1"/>
</dbReference>
<dbReference type="InterPro" id="IPR000792">
    <property type="entry name" value="Tscrpt_reg_LuxR_C"/>
</dbReference>
<keyword evidence="5" id="KW-0804">Transcription</keyword>
<keyword evidence="4" id="KW-0238">DNA-binding</keyword>
<dbReference type="AlphaFoldDB" id="A0A7W9UKX8"/>
<dbReference type="PANTHER" id="PTHR43133:SF46">
    <property type="entry name" value="RNA POLYMERASE SIGMA-70 FACTOR ECF SUBFAMILY"/>
    <property type="match status" value="1"/>
</dbReference>
<evidence type="ECO:0000256" key="1">
    <source>
        <dbReference type="ARBA" id="ARBA00010641"/>
    </source>
</evidence>
<reference evidence="7 8" key="1">
    <citation type="submission" date="2020-08" db="EMBL/GenBank/DDBJ databases">
        <title>Sequencing the genomes of 1000 actinobacteria strains.</title>
        <authorList>
            <person name="Klenk H.-P."/>
        </authorList>
    </citation>
    <scope>NUCLEOTIDE SEQUENCE [LARGE SCALE GENOMIC DNA]</scope>
    <source>
        <strain evidence="7 8">DSM 43582</strain>
    </source>
</reference>
<dbReference type="SMART" id="SM00421">
    <property type="entry name" value="HTH_LUXR"/>
    <property type="match status" value="1"/>
</dbReference>
<dbReference type="Pfam" id="PF08281">
    <property type="entry name" value="Sigma70_r4_2"/>
    <property type="match status" value="1"/>
</dbReference>